<evidence type="ECO:0008006" key="4">
    <source>
        <dbReference type="Google" id="ProtNLM"/>
    </source>
</evidence>
<dbReference type="AlphaFoldDB" id="E3H7R0"/>
<accession>E3H7R0</accession>
<feature type="transmembrane region" description="Helical" evidence="1">
    <location>
        <begin position="35"/>
        <end position="52"/>
    </location>
</feature>
<dbReference type="EMBL" id="CP002281">
    <property type="protein sequence ID" value="ADO82642.1"/>
    <property type="molecule type" value="Genomic_DNA"/>
</dbReference>
<feature type="transmembrane region" description="Helical" evidence="1">
    <location>
        <begin position="58"/>
        <end position="77"/>
    </location>
</feature>
<dbReference type="Pfam" id="PF10947">
    <property type="entry name" value="DUF2628"/>
    <property type="match status" value="1"/>
</dbReference>
<sequence length="151" mass="17483">MNYEDKALLSYLGKEKGFEWYKKSFAKHDAKKGKFAWSWSFWAFIGGGWYFIYRRMFVEGVCLLALGVFLATTYPAMMLSLKISMGGIAPYMLYVRYKNTKNDVESKYKKEKGRLEALRERGGYFQPAIYLAVGVYLLAILFLIYAYVTAA</sequence>
<keyword evidence="3" id="KW-1185">Reference proteome</keyword>
<name>E3H7R0_ILYPC</name>
<dbReference type="RefSeq" id="WP_013387312.1">
    <property type="nucleotide sequence ID" value="NC_014632.1"/>
</dbReference>
<keyword evidence="1" id="KW-1133">Transmembrane helix</keyword>
<gene>
    <name evidence="2" type="ordered locus">Ilyop_0856</name>
</gene>
<dbReference type="KEGG" id="ipo:Ilyop_0856"/>
<dbReference type="OrthoDB" id="5616289at2"/>
<evidence type="ECO:0000256" key="1">
    <source>
        <dbReference type="SAM" id="Phobius"/>
    </source>
</evidence>
<feature type="transmembrane region" description="Helical" evidence="1">
    <location>
        <begin position="128"/>
        <end position="148"/>
    </location>
</feature>
<organism evidence="2 3">
    <name type="scientific">Ilyobacter polytropus (strain ATCC 51220 / DSM 2926 / LMG 16218 / CuHBu1)</name>
    <dbReference type="NCBI Taxonomy" id="572544"/>
    <lineage>
        <taxon>Bacteria</taxon>
        <taxon>Fusobacteriati</taxon>
        <taxon>Fusobacteriota</taxon>
        <taxon>Fusobacteriia</taxon>
        <taxon>Fusobacteriales</taxon>
        <taxon>Fusobacteriaceae</taxon>
        <taxon>Ilyobacter</taxon>
    </lineage>
</organism>
<dbReference type="eggNOG" id="ENOG5033KB5">
    <property type="taxonomic scope" value="Bacteria"/>
</dbReference>
<evidence type="ECO:0000313" key="3">
    <source>
        <dbReference type="Proteomes" id="UP000006875"/>
    </source>
</evidence>
<evidence type="ECO:0000313" key="2">
    <source>
        <dbReference type="EMBL" id="ADO82642.1"/>
    </source>
</evidence>
<dbReference type="InterPro" id="IPR024399">
    <property type="entry name" value="DUF2628"/>
</dbReference>
<proteinExistence type="predicted"/>
<reference evidence="2 3" key="1">
    <citation type="journal article" date="2010" name="Stand. Genomic Sci.">
        <title>Complete genome sequence of Ilyobacter polytropus type strain (CuHbu1).</title>
        <authorList>
            <person name="Sikorski J."/>
            <person name="Chertkov O."/>
            <person name="Lapidus A."/>
            <person name="Nolan M."/>
            <person name="Lucas S."/>
            <person name="Del Rio T.G."/>
            <person name="Tice H."/>
            <person name="Cheng J.F."/>
            <person name="Tapia R."/>
            <person name="Han C."/>
            <person name="Goodwin L."/>
            <person name="Pitluck S."/>
            <person name="Liolios K."/>
            <person name="Ivanova N."/>
            <person name="Mavromatis K."/>
            <person name="Mikhailova N."/>
            <person name="Pati A."/>
            <person name="Chen A."/>
            <person name="Palaniappan K."/>
            <person name="Land M."/>
            <person name="Hauser L."/>
            <person name="Chang Y.J."/>
            <person name="Jeffries C.D."/>
            <person name="Brambilla E."/>
            <person name="Yasawong M."/>
            <person name="Rohde M."/>
            <person name="Pukall R."/>
            <person name="Spring S."/>
            <person name="Goker M."/>
            <person name="Woyke T."/>
            <person name="Bristow J."/>
            <person name="Eisen J.A."/>
            <person name="Markowitz V."/>
            <person name="Hugenholtz P."/>
            <person name="Kyrpides N.C."/>
            <person name="Klenk H.P."/>
        </authorList>
    </citation>
    <scope>NUCLEOTIDE SEQUENCE [LARGE SCALE GENOMIC DNA]</scope>
    <source>
        <strain evidence="3">ATCC 51220 / DSM 2926 / LMG 16218 / CuHBu1</strain>
    </source>
</reference>
<keyword evidence="1" id="KW-0812">Transmembrane</keyword>
<protein>
    <recommendedName>
        <fullName evidence="4">DUF2628 domain-containing protein</fullName>
    </recommendedName>
</protein>
<keyword evidence="1" id="KW-0472">Membrane</keyword>
<dbReference type="HOGENOM" id="CLU_1728899_0_0_0"/>
<dbReference type="Proteomes" id="UP000006875">
    <property type="component" value="Chromosome"/>
</dbReference>